<dbReference type="GeneID" id="109092827"/>
<dbReference type="GO" id="GO:0006915">
    <property type="term" value="P:apoptotic process"/>
    <property type="evidence" value="ECO:0007669"/>
    <property type="project" value="UniProtKB-KW"/>
</dbReference>
<comment type="function">
    <text evidence="9">Can induce apoptosis in a caspase-dependent manner and plays a role in p53/TP53-dependent apoptosis.</text>
</comment>
<keyword evidence="5" id="KW-0256">Endoplasmic reticulum</keyword>
<evidence type="ECO:0000256" key="12">
    <source>
        <dbReference type="ARBA" id="ARBA00041983"/>
    </source>
</evidence>
<evidence type="ECO:0000256" key="9">
    <source>
        <dbReference type="ARBA" id="ARBA00037507"/>
    </source>
</evidence>
<feature type="transmembrane region" description="Helical" evidence="13">
    <location>
        <begin position="80"/>
        <end position="108"/>
    </location>
</feature>
<feature type="chain" id="PRO_5040503721" description="Protein shisa-5" evidence="14">
    <location>
        <begin position="22"/>
        <end position="192"/>
    </location>
</feature>
<keyword evidence="14" id="KW-0732">Signal</keyword>
<keyword evidence="6 13" id="KW-1133">Transmembrane helix</keyword>
<feature type="domain" description="Shisa N-terminal" evidence="15">
    <location>
        <begin position="23"/>
        <end position="72"/>
    </location>
</feature>
<gene>
    <name evidence="16" type="primary">LOC109092827</name>
</gene>
<keyword evidence="4" id="KW-0053">Apoptosis</keyword>
<evidence type="ECO:0000256" key="7">
    <source>
        <dbReference type="ARBA" id="ARBA00023136"/>
    </source>
</evidence>
<dbReference type="GO" id="GO:0031965">
    <property type="term" value="C:nuclear membrane"/>
    <property type="evidence" value="ECO:0007669"/>
    <property type="project" value="UniProtKB-SubCell"/>
</dbReference>
<name>A0A9R0AND0_CYPCA</name>
<evidence type="ECO:0000256" key="1">
    <source>
        <dbReference type="ARBA" id="ARBA00004115"/>
    </source>
</evidence>
<evidence type="ECO:0000256" key="14">
    <source>
        <dbReference type="SAM" id="SignalP"/>
    </source>
</evidence>
<dbReference type="Pfam" id="PF13908">
    <property type="entry name" value="Shisa_N"/>
    <property type="match status" value="1"/>
</dbReference>
<keyword evidence="3 13" id="KW-0812">Transmembrane</keyword>
<dbReference type="RefSeq" id="XP_042605212.1">
    <property type="nucleotide sequence ID" value="XM_042749278.1"/>
</dbReference>
<evidence type="ECO:0000256" key="5">
    <source>
        <dbReference type="ARBA" id="ARBA00022824"/>
    </source>
</evidence>
<evidence type="ECO:0000256" key="4">
    <source>
        <dbReference type="ARBA" id="ARBA00022703"/>
    </source>
</evidence>
<feature type="signal peptide" evidence="14">
    <location>
        <begin position="1"/>
        <end position="21"/>
    </location>
</feature>
<evidence type="ECO:0000259" key="15">
    <source>
        <dbReference type="Pfam" id="PF13908"/>
    </source>
</evidence>
<comment type="subcellular location">
    <subcellularLocation>
        <location evidence="1">Endoplasmic reticulum membrane</location>
        <topology evidence="1">Single-pass type I membrane protein</topology>
    </subcellularLocation>
    <subcellularLocation>
        <location evidence="2">Nucleus membrane</location>
    </subcellularLocation>
</comment>
<dbReference type="InterPro" id="IPR026910">
    <property type="entry name" value="Shisa"/>
</dbReference>
<evidence type="ECO:0000256" key="6">
    <source>
        <dbReference type="ARBA" id="ARBA00022989"/>
    </source>
</evidence>
<keyword evidence="7 13" id="KW-0472">Membrane</keyword>
<dbReference type="PANTHER" id="PTHR31395">
    <property type="entry name" value="SHISA"/>
    <property type="match status" value="1"/>
</dbReference>
<reference evidence="16" key="1">
    <citation type="submission" date="2025-08" db="UniProtKB">
        <authorList>
            <consortium name="RefSeq"/>
        </authorList>
    </citation>
    <scope>IDENTIFICATION</scope>
    <source>
        <tissue evidence="16">Muscle</tissue>
    </source>
</reference>
<sequence length="192" mass="21020">MASTVPVLLLLSAVLFTATFADDDCKSYITSTGVLKPSIKCGYFEFCCGTCDDRSCCSNPLRKLSEDAQEDCFFNDYKSIAVGVTVAGIVILIIMFIVCCVCPCCCLYKMCRTPRPYAANAGMFLLRVEKLSIGACWDSPPSLTHCVHSNHKREEAPMCYRKRPTVSVVTVNDCVSQDAHMTAGVSPSECLF</sequence>
<dbReference type="InterPro" id="IPR053891">
    <property type="entry name" value="Shisa_N"/>
</dbReference>
<dbReference type="PANTHER" id="PTHR31395:SF14">
    <property type="entry name" value="PROTEIN SHISA-5"/>
    <property type="match status" value="1"/>
</dbReference>
<dbReference type="AlphaFoldDB" id="A0A9R0AND0"/>
<evidence type="ECO:0000256" key="13">
    <source>
        <dbReference type="SAM" id="Phobius"/>
    </source>
</evidence>
<organism evidence="16">
    <name type="scientific">Cyprinus carpio</name>
    <name type="common">Common carp</name>
    <dbReference type="NCBI Taxonomy" id="7962"/>
    <lineage>
        <taxon>Eukaryota</taxon>
        <taxon>Metazoa</taxon>
        <taxon>Chordata</taxon>
        <taxon>Craniata</taxon>
        <taxon>Vertebrata</taxon>
        <taxon>Euteleostomi</taxon>
        <taxon>Actinopterygii</taxon>
        <taxon>Neopterygii</taxon>
        <taxon>Teleostei</taxon>
        <taxon>Ostariophysi</taxon>
        <taxon>Cypriniformes</taxon>
        <taxon>Cyprinidae</taxon>
        <taxon>Cyprininae</taxon>
        <taxon>Cyprinus</taxon>
    </lineage>
</organism>
<accession>A0A9R0AND0</accession>
<dbReference type="Proteomes" id="UP001155660">
    <property type="component" value="Chromosome B22"/>
</dbReference>
<dbReference type="GO" id="GO:0005789">
    <property type="term" value="C:endoplasmic reticulum membrane"/>
    <property type="evidence" value="ECO:0007669"/>
    <property type="project" value="UniProtKB-SubCell"/>
</dbReference>
<evidence type="ECO:0000256" key="2">
    <source>
        <dbReference type="ARBA" id="ARBA00004126"/>
    </source>
</evidence>
<evidence type="ECO:0000256" key="11">
    <source>
        <dbReference type="ARBA" id="ARBA00040441"/>
    </source>
</evidence>
<proteinExistence type="inferred from homology"/>
<evidence type="ECO:0000256" key="8">
    <source>
        <dbReference type="ARBA" id="ARBA00023242"/>
    </source>
</evidence>
<evidence type="ECO:0000313" key="16">
    <source>
        <dbReference type="RefSeq" id="XP_042605212.1"/>
    </source>
</evidence>
<keyword evidence="8" id="KW-0539">Nucleus</keyword>
<evidence type="ECO:0000256" key="10">
    <source>
        <dbReference type="ARBA" id="ARBA00038108"/>
    </source>
</evidence>
<protein>
    <recommendedName>
        <fullName evidence="11">Protein shisa-5</fullName>
    </recommendedName>
    <alternativeName>
        <fullName evidence="12">Scotin</fullName>
    </alternativeName>
</protein>
<comment type="similarity">
    <text evidence="10">Belongs to the shisa family.</text>
</comment>
<evidence type="ECO:0000256" key="3">
    <source>
        <dbReference type="ARBA" id="ARBA00022692"/>
    </source>
</evidence>